<dbReference type="OrthoDB" id="1822491at2"/>
<gene>
    <name evidence="8" type="ORF">EK0264_03530</name>
</gene>
<feature type="domain" description="Core-binding (CB)" evidence="7">
    <location>
        <begin position="62"/>
        <end position="140"/>
    </location>
</feature>
<reference evidence="8 9" key="1">
    <citation type="journal article" date="2018" name="Int. J. Syst. Evol. Microbiol.">
        <title>Epidermidibacterium keratini gen. nov., sp. nov., a member of the family Sporichthyaceae, isolated from keratin epidermis.</title>
        <authorList>
            <person name="Lee D.G."/>
            <person name="Trujillo M.E."/>
            <person name="Kang S."/>
            <person name="Nam J.J."/>
            <person name="Kim Y.J."/>
        </authorList>
    </citation>
    <scope>NUCLEOTIDE SEQUENCE [LARGE SCALE GENOMIC DNA]</scope>
    <source>
        <strain evidence="8 9">EPI-7</strain>
    </source>
</reference>
<dbReference type="GO" id="GO:0006310">
    <property type="term" value="P:DNA recombination"/>
    <property type="evidence" value="ECO:0007669"/>
    <property type="project" value="UniProtKB-KW"/>
</dbReference>
<evidence type="ECO:0000256" key="5">
    <source>
        <dbReference type="SAM" id="MobiDB-lite"/>
    </source>
</evidence>
<dbReference type="Proteomes" id="UP000463857">
    <property type="component" value="Chromosome"/>
</dbReference>
<dbReference type="InterPro" id="IPR002104">
    <property type="entry name" value="Integrase_catalytic"/>
</dbReference>
<dbReference type="AlphaFoldDB" id="A0A7L4YK30"/>
<evidence type="ECO:0000259" key="7">
    <source>
        <dbReference type="PROSITE" id="PS51900"/>
    </source>
</evidence>
<dbReference type="PANTHER" id="PTHR30349:SF64">
    <property type="entry name" value="PROPHAGE INTEGRASE INTD-RELATED"/>
    <property type="match status" value="1"/>
</dbReference>
<evidence type="ECO:0000256" key="4">
    <source>
        <dbReference type="PROSITE-ProRule" id="PRU01248"/>
    </source>
</evidence>
<dbReference type="InterPro" id="IPR050090">
    <property type="entry name" value="Tyrosine_recombinase_XerCD"/>
</dbReference>
<keyword evidence="3" id="KW-0233">DNA recombination</keyword>
<feature type="region of interest" description="Disordered" evidence="5">
    <location>
        <begin position="349"/>
        <end position="373"/>
    </location>
</feature>
<keyword evidence="2 4" id="KW-0238">DNA-binding</keyword>
<feature type="domain" description="Tyr recombinase" evidence="6">
    <location>
        <begin position="161"/>
        <end position="344"/>
    </location>
</feature>
<dbReference type="InterPro" id="IPR011010">
    <property type="entry name" value="DNA_brk_join_enz"/>
</dbReference>
<dbReference type="RefSeq" id="WP_159542971.1">
    <property type="nucleotide sequence ID" value="NZ_CP047156.1"/>
</dbReference>
<sequence>MSGIQPYESTKGRRYRVRYKRPDGRWTSKRGFARKSDAQAWLDSQRTAVRSGEWVDPQRGKVTVGELGEAWLDRKKHLAASTQRALRISWEKHVKQRWGGVQLAHVHGPDIQTWVSGMTCSPTTAIRALDVLRGVLDDAVAEKRIPTNPGAGVRRPKKVRKPNRYLTADELQRLADKAGEHRTFVLILGRLGLRWGEAAALRVSDYSPPFRRLVVARSASRIGADVIEGPTKGRKVRTLTVPESLAAMLDAAVAGRGPSELIFPGPKGHMTIPNHERNWFQGARRRAGLERLTPHDLRHTAASLAVQAGANVKVLQRMLGHESAAVTLDRYAGLFDTDMAQLAHRLDEHWPNLGQPGADQPSTANKNSPSPGG</sequence>
<evidence type="ECO:0000313" key="8">
    <source>
        <dbReference type="EMBL" id="QHB99441.1"/>
    </source>
</evidence>
<evidence type="ECO:0000313" key="9">
    <source>
        <dbReference type="Proteomes" id="UP000463857"/>
    </source>
</evidence>
<dbReference type="InterPro" id="IPR044068">
    <property type="entry name" value="CB"/>
</dbReference>
<dbReference type="Pfam" id="PF00589">
    <property type="entry name" value="Phage_integrase"/>
    <property type="match status" value="1"/>
</dbReference>
<organism evidence="8 9">
    <name type="scientific">Epidermidibacterium keratini</name>
    <dbReference type="NCBI Taxonomy" id="1891644"/>
    <lineage>
        <taxon>Bacteria</taxon>
        <taxon>Bacillati</taxon>
        <taxon>Actinomycetota</taxon>
        <taxon>Actinomycetes</taxon>
        <taxon>Sporichthyales</taxon>
        <taxon>Sporichthyaceae</taxon>
        <taxon>Epidermidibacterium</taxon>
    </lineage>
</organism>
<dbReference type="InterPro" id="IPR013762">
    <property type="entry name" value="Integrase-like_cat_sf"/>
</dbReference>
<dbReference type="InterPro" id="IPR010998">
    <property type="entry name" value="Integrase_recombinase_N"/>
</dbReference>
<comment type="similarity">
    <text evidence="1">Belongs to the 'phage' integrase family.</text>
</comment>
<evidence type="ECO:0000259" key="6">
    <source>
        <dbReference type="PROSITE" id="PS51898"/>
    </source>
</evidence>
<dbReference type="InParanoid" id="A0A7L4YK30"/>
<dbReference type="CDD" id="cd01189">
    <property type="entry name" value="INT_ICEBs1_C_like"/>
    <property type="match status" value="1"/>
</dbReference>
<dbReference type="PANTHER" id="PTHR30349">
    <property type="entry name" value="PHAGE INTEGRASE-RELATED"/>
    <property type="match status" value="1"/>
</dbReference>
<dbReference type="KEGG" id="eke:EK0264_03530"/>
<name>A0A7L4YK30_9ACTN</name>
<evidence type="ECO:0000256" key="3">
    <source>
        <dbReference type="ARBA" id="ARBA00023172"/>
    </source>
</evidence>
<protein>
    <submittedName>
        <fullName evidence="8">Tyrosine-type recombinase/integrase</fullName>
    </submittedName>
</protein>
<evidence type="ECO:0000256" key="1">
    <source>
        <dbReference type="ARBA" id="ARBA00008857"/>
    </source>
</evidence>
<evidence type="ECO:0000256" key="2">
    <source>
        <dbReference type="ARBA" id="ARBA00023125"/>
    </source>
</evidence>
<dbReference type="Gene3D" id="1.10.150.130">
    <property type="match status" value="1"/>
</dbReference>
<dbReference type="SUPFAM" id="SSF56349">
    <property type="entry name" value="DNA breaking-rejoining enzymes"/>
    <property type="match status" value="1"/>
</dbReference>
<dbReference type="PROSITE" id="PS51898">
    <property type="entry name" value="TYR_RECOMBINASE"/>
    <property type="match status" value="1"/>
</dbReference>
<dbReference type="Gene3D" id="1.10.443.10">
    <property type="entry name" value="Intergrase catalytic core"/>
    <property type="match status" value="1"/>
</dbReference>
<accession>A0A7L4YK30</accession>
<feature type="compositionally biased region" description="Polar residues" evidence="5">
    <location>
        <begin position="360"/>
        <end position="373"/>
    </location>
</feature>
<dbReference type="GO" id="GO:0015074">
    <property type="term" value="P:DNA integration"/>
    <property type="evidence" value="ECO:0007669"/>
    <property type="project" value="InterPro"/>
</dbReference>
<dbReference type="PROSITE" id="PS51900">
    <property type="entry name" value="CB"/>
    <property type="match status" value="1"/>
</dbReference>
<proteinExistence type="inferred from homology"/>
<dbReference type="GO" id="GO:0003677">
    <property type="term" value="F:DNA binding"/>
    <property type="evidence" value="ECO:0007669"/>
    <property type="project" value="UniProtKB-UniRule"/>
</dbReference>
<keyword evidence="9" id="KW-1185">Reference proteome</keyword>
<dbReference type="EMBL" id="CP047156">
    <property type="protein sequence ID" value="QHB99441.1"/>
    <property type="molecule type" value="Genomic_DNA"/>
</dbReference>